<protein>
    <recommendedName>
        <fullName evidence="5">Right handed beta helix domain-containing protein</fullName>
    </recommendedName>
</protein>
<evidence type="ECO:0000256" key="4">
    <source>
        <dbReference type="SAM" id="SignalP"/>
    </source>
</evidence>
<dbReference type="InterPro" id="IPR006626">
    <property type="entry name" value="PbH1"/>
</dbReference>
<dbReference type="SUPFAM" id="SSF51126">
    <property type="entry name" value="Pectin lyase-like"/>
    <property type="match status" value="1"/>
</dbReference>
<evidence type="ECO:0000256" key="2">
    <source>
        <dbReference type="ARBA" id="ARBA00022737"/>
    </source>
</evidence>
<dbReference type="AlphaFoldDB" id="A0A5C6RLZ3"/>
<dbReference type="InterPro" id="IPR012334">
    <property type="entry name" value="Pectin_lyas_fold"/>
</dbReference>
<dbReference type="Pfam" id="PF13229">
    <property type="entry name" value="Beta_helix"/>
    <property type="match status" value="1"/>
</dbReference>
<dbReference type="PANTHER" id="PTHR22990">
    <property type="entry name" value="F-BOX ONLY PROTEIN"/>
    <property type="match status" value="1"/>
</dbReference>
<evidence type="ECO:0000259" key="5">
    <source>
        <dbReference type="Pfam" id="PF13229"/>
    </source>
</evidence>
<dbReference type="EMBL" id="VOOR01000021">
    <property type="protein sequence ID" value="TXB62929.1"/>
    <property type="molecule type" value="Genomic_DNA"/>
</dbReference>
<feature type="chain" id="PRO_5022928519" description="Right handed beta helix domain-containing protein" evidence="4">
    <location>
        <begin position="18"/>
        <end position="561"/>
    </location>
</feature>
<dbReference type="RefSeq" id="WP_147167649.1">
    <property type="nucleotide sequence ID" value="NZ_VOOR01000021.1"/>
</dbReference>
<keyword evidence="3" id="KW-0833">Ubl conjugation pathway</keyword>
<evidence type="ECO:0000256" key="1">
    <source>
        <dbReference type="ARBA" id="ARBA00004906"/>
    </source>
</evidence>
<reference evidence="6 7" key="1">
    <citation type="submission" date="2019-08" db="EMBL/GenBank/DDBJ databases">
        <title>Genome of Phaeodactylibacter luteus.</title>
        <authorList>
            <person name="Bowman J.P."/>
        </authorList>
    </citation>
    <scope>NUCLEOTIDE SEQUENCE [LARGE SCALE GENOMIC DNA]</scope>
    <source>
        <strain evidence="6 7">KCTC 42180</strain>
    </source>
</reference>
<evidence type="ECO:0000313" key="6">
    <source>
        <dbReference type="EMBL" id="TXB62929.1"/>
    </source>
</evidence>
<dbReference type="OrthoDB" id="7335480at2"/>
<comment type="caution">
    <text evidence="6">The sequence shown here is derived from an EMBL/GenBank/DDBJ whole genome shotgun (WGS) entry which is preliminary data.</text>
</comment>
<keyword evidence="2" id="KW-0677">Repeat</keyword>
<comment type="pathway">
    <text evidence="1">Protein modification; protein ubiquitination.</text>
</comment>
<dbReference type="SMART" id="SM00710">
    <property type="entry name" value="PbH1"/>
    <property type="match status" value="8"/>
</dbReference>
<sequence length="561" mass="59873">MSLQNLFPLFGFTLLLAACQTDSPPLLSPGMAINQSMTFQADTLLARSGSLSQPVLTIEGDGITVDFGGALLIGSANDSLPDSFSGLAIRVRNSKNITLRNLNARGYQMAILAENCDSLTIEHSNLSYNYRPALPAQGGKAWPEKAAAVYLYNCQAPALQHLTVTGGQHGLLLEDCHNGQLSDNDIRFNSGIGIGLQQSSNNHIRHNLLDWNVGAPLSAGILLSGPSHGNTLAYNSATHNQQGIALTGSCSRNIIYGNDCSFALGSGIALNGQEHIAAANQLHNCQYGITGDSTAQSLLAANSFQNCGTGIALRSAQGNTLRYNTFQEGGTGVQLDGCREEHLQHNRFTAVQYPLSAGLCSGLAINDDNLFWGFEVLLSAPAPNEGLVLVKNRIGPGSLGQAAPFARSNPRIKSLAGTLEAEQWRAMEEDGYRPAPLPGRPPFHLAPPLRSGQAFILTGKWGPYDFRRPIAVLRDTADGQFTFLLLAPNGNWRLTGGEGFSRVTPKTGTFPVTLTAQPQQGAEQQRLAFEFIGEGIVNEYGQALKKGAYVTFGWASPPGEK</sequence>
<dbReference type="Proteomes" id="UP000321580">
    <property type="component" value="Unassembled WGS sequence"/>
</dbReference>
<proteinExistence type="predicted"/>
<feature type="domain" description="Right handed beta helix" evidence="5">
    <location>
        <begin position="148"/>
        <end position="289"/>
    </location>
</feature>
<dbReference type="NCBIfam" id="TIGR03804">
    <property type="entry name" value="para_beta_helix"/>
    <property type="match status" value="2"/>
</dbReference>
<feature type="signal peptide" evidence="4">
    <location>
        <begin position="1"/>
        <end position="17"/>
    </location>
</feature>
<keyword evidence="4" id="KW-0732">Signal</keyword>
<evidence type="ECO:0000256" key="3">
    <source>
        <dbReference type="ARBA" id="ARBA00022786"/>
    </source>
</evidence>
<dbReference type="InterPro" id="IPR011050">
    <property type="entry name" value="Pectin_lyase_fold/virulence"/>
</dbReference>
<dbReference type="InterPro" id="IPR022441">
    <property type="entry name" value="Para_beta_helix_rpt-2"/>
</dbReference>
<dbReference type="PANTHER" id="PTHR22990:SF15">
    <property type="entry name" value="F-BOX ONLY PROTEIN 10"/>
    <property type="match status" value="1"/>
</dbReference>
<keyword evidence="7" id="KW-1185">Reference proteome</keyword>
<dbReference type="InterPro" id="IPR039448">
    <property type="entry name" value="Beta_helix"/>
</dbReference>
<dbReference type="InterPro" id="IPR051550">
    <property type="entry name" value="SCF-Subunits/Alg-Epimerases"/>
</dbReference>
<accession>A0A5C6RLZ3</accession>
<evidence type="ECO:0000313" key="7">
    <source>
        <dbReference type="Proteomes" id="UP000321580"/>
    </source>
</evidence>
<gene>
    <name evidence="6" type="ORF">FRY97_11335</name>
</gene>
<name>A0A5C6RLZ3_9BACT</name>
<organism evidence="6 7">
    <name type="scientific">Phaeodactylibacter luteus</name>
    <dbReference type="NCBI Taxonomy" id="1564516"/>
    <lineage>
        <taxon>Bacteria</taxon>
        <taxon>Pseudomonadati</taxon>
        <taxon>Bacteroidota</taxon>
        <taxon>Saprospiria</taxon>
        <taxon>Saprospirales</taxon>
        <taxon>Haliscomenobacteraceae</taxon>
        <taxon>Phaeodactylibacter</taxon>
    </lineage>
</organism>
<dbReference type="Gene3D" id="2.160.20.10">
    <property type="entry name" value="Single-stranded right-handed beta-helix, Pectin lyase-like"/>
    <property type="match status" value="2"/>
</dbReference>